<dbReference type="PROSITE" id="PS50102">
    <property type="entry name" value="RRM"/>
    <property type="match status" value="1"/>
</dbReference>
<feature type="compositionally biased region" description="Basic residues" evidence="3">
    <location>
        <begin position="498"/>
        <end position="513"/>
    </location>
</feature>
<dbReference type="OrthoDB" id="417481at2759"/>
<dbReference type="CDD" id="cd12532">
    <property type="entry name" value="RRM3_MEI2_fungi"/>
    <property type="match status" value="1"/>
</dbReference>
<reference evidence="6" key="1">
    <citation type="submission" date="2019-07" db="EMBL/GenBank/DDBJ databases">
        <title>Hyphodiscus hymeniophilus genome sequencing and assembly.</title>
        <authorList>
            <person name="Kramer G."/>
            <person name="Nodwell J."/>
        </authorList>
    </citation>
    <scope>NUCLEOTIDE SEQUENCE</scope>
    <source>
        <strain evidence="6">ATCC 34498</strain>
    </source>
</reference>
<protein>
    <submittedName>
        <fullName evidence="6">Meiosis mei2</fullName>
    </submittedName>
</protein>
<accession>A0A9P6VIG3</accession>
<dbReference type="InterPro" id="IPR035979">
    <property type="entry name" value="RBD_domain_sf"/>
</dbReference>
<feature type="domain" description="RRM" evidence="5">
    <location>
        <begin position="552"/>
        <end position="636"/>
    </location>
</feature>
<organism evidence="6 7">
    <name type="scientific">Hyphodiscus hymeniophilus</name>
    <dbReference type="NCBI Taxonomy" id="353542"/>
    <lineage>
        <taxon>Eukaryota</taxon>
        <taxon>Fungi</taxon>
        <taxon>Dikarya</taxon>
        <taxon>Ascomycota</taxon>
        <taxon>Pezizomycotina</taxon>
        <taxon>Leotiomycetes</taxon>
        <taxon>Helotiales</taxon>
        <taxon>Hyphodiscaceae</taxon>
        <taxon>Hyphodiscus</taxon>
    </lineage>
</organism>
<keyword evidence="4" id="KW-0472">Membrane</keyword>
<keyword evidence="7" id="KW-1185">Reference proteome</keyword>
<evidence type="ECO:0000256" key="1">
    <source>
        <dbReference type="ARBA" id="ARBA00022884"/>
    </source>
</evidence>
<evidence type="ECO:0000256" key="3">
    <source>
        <dbReference type="SAM" id="MobiDB-lite"/>
    </source>
</evidence>
<evidence type="ECO:0000313" key="6">
    <source>
        <dbReference type="EMBL" id="KAG0648563.1"/>
    </source>
</evidence>
<feature type="compositionally biased region" description="Low complexity" evidence="3">
    <location>
        <begin position="514"/>
        <end position="526"/>
    </location>
</feature>
<feature type="compositionally biased region" description="Basic and acidic residues" evidence="3">
    <location>
        <begin position="527"/>
        <end position="537"/>
    </location>
</feature>
<feature type="region of interest" description="Disordered" evidence="3">
    <location>
        <begin position="1"/>
        <end position="52"/>
    </location>
</feature>
<name>A0A9P6VIG3_9HELO</name>
<evidence type="ECO:0000313" key="7">
    <source>
        <dbReference type="Proteomes" id="UP000785200"/>
    </source>
</evidence>
<evidence type="ECO:0000256" key="2">
    <source>
        <dbReference type="PROSITE-ProRule" id="PRU00176"/>
    </source>
</evidence>
<feature type="compositionally biased region" description="Polar residues" evidence="3">
    <location>
        <begin position="38"/>
        <end position="52"/>
    </location>
</feature>
<comment type="caution">
    <text evidence="6">The sequence shown here is derived from an EMBL/GenBank/DDBJ whole genome shotgun (WGS) entry which is preliminary data.</text>
</comment>
<dbReference type="GO" id="GO:0003723">
    <property type="term" value="F:RNA binding"/>
    <property type="evidence" value="ECO:0007669"/>
    <property type="project" value="UniProtKB-UniRule"/>
</dbReference>
<keyword evidence="4" id="KW-0812">Transmembrane</keyword>
<proteinExistence type="predicted"/>
<dbReference type="SUPFAM" id="SSF54928">
    <property type="entry name" value="RNA-binding domain, RBD"/>
    <property type="match status" value="1"/>
</dbReference>
<evidence type="ECO:0000259" key="5">
    <source>
        <dbReference type="PROSITE" id="PS50102"/>
    </source>
</evidence>
<dbReference type="Pfam" id="PF04059">
    <property type="entry name" value="RRM_2"/>
    <property type="match status" value="1"/>
</dbReference>
<feature type="compositionally biased region" description="Basic and acidic residues" evidence="3">
    <location>
        <begin position="740"/>
        <end position="751"/>
    </location>
</feature>
<feature type="region of interest" description="Disordered" evidence="3">
    <location>
        <begin position="725"/>
        <end position="778"/>
    </location>
</feature>
<dbReference type="InterPro" id="IPR034862">
    <property type="entry name" value="Fungal_Mei2-like_RRM3"/>
</dbReference>
<dbReference type="PANTHER" id="PTHR23189">
    <property type="entry name" value="RNA RECOGNITION MOTIF-CONTAINING"/>
    <property type="match status" value="1"/>
</dbReference>
<feature type="region of interest" description="Disordered" evidence="3">
    <location>
        <begin position="498"/>
        <end position="537"/>
    </location>
</feature>
<feature type="compositionally biased region" description="Acidic residues" evidence="3">
    <location>
        <begin position="760"/>
        <end position="774"/>
    </location>
</feature>
<dbReference type="AlphaFoldDB" id="A0A9P6VIG3"/>
<dbReference type="EMBL" id="VNKQ01000010">
    <property type="protein sequence ID" value="KAG0648563.1"/>
    <property type="molecule type" value="Genomic_DNA"/>
</dbReference>
<sequence length="822" mass="90818">MVYDHSPHSSSGVAGSSEGTPDTRFTAFSPEDTRPIKPSTQNGTPQRANQQDPFISTSAEPKAEQKLSATASDFKPYSSNLGHTQNLDYVSAYNTYSATAALPQAAENLRILIGQMPGRGNTGQAGPAKAAAQVTTNQFGTFSTDTSATRCFQITSIYKTDSPIHHTVFNSLEEFKKRGFKRTGSERFESSTTTVLIRFSNINDAAEVYTALKLGLPKYAVEYISPVAFASQAVNSPSKGSYSAHEGQIIVVASYPTGTPCNKKVFEEGLVDVLSVEGDLFAWQKQAASTAGTYRMVAEYCDANHAIRAVERLNGQQIKLPQGDVVLALELHTPDIQTTTHRLGNMTTPTRCSTEPSNIADTLGRLSLKSNPSFPGQQEGFTTATHSPSGLSYMASNAAYGVPPTPFPLVMSGMYGAAPPNFSHGYPAGMQFQAQMGGSDFNSFHNGFGHHNLALAQTGYDHGFGQVGFQQQNYEQNFGQPNTLFHQRGGGYFGRTSGRRHLKFTSHGPRRANGHSSSNGPGNGHYSDSDRASGQHNQVEIHRIKQGIDVRTTVMLRNIPNKIDQHTLKQIVDESSFGRYDFMYLRIDFSNDCNVGYAFINFVDPLDIIDFVIARSNQKWHMFRSDKVAEVSYATIQGRDCLIQKFRNSSVMLEPAHYRPKLFWTVHDQGIGPVGEEEEFPASDNSSKLRRSCENAEHVGTFTDISELSKIRVIINYENSDKDSPNTSLGLFAPNAGQQLRDDQRRRRSQFDRGTTLAEREEEYYEEEEDEEEMQDPRHPSYRGYMRILATHAGPITIWSSILWLSVGMLLKIKAGLRIPGN</sequence>
<dbReference type="InterPro" id="IPR007201">
    <property type="entry name" value="Mei2-like_Rrm_C"/>
</dbReference>
<dbReference type="InterPro" id="IPR000504">
    <property type="entry name" value="RRM_dom"/>
</dbReference>
<feature type="transmembrane region" description="Helical" evidence="4">
    <location>
        <begin position="788"/>
        <end position="811"/>
    </location>
</feature>
<gene>
    <name evidence="6" type="ORF">D0Z07_5165</name>
</gene>
<keyword evidence="1 2" id="KW-0694">RNA-binding</keyword>
<evidence type="ECO:0000256" key="4">
    <source>
        <dbReference type="SAM" id="Phobius"/>
    </source>
</evidence>
<keyword evidence="4" id="KW-1133">Transmembrane helix</keyword>
<dbReference type="Proteomes" id="UP000785200">
    <property type="component" value="Unassembled WGS sequence"/>
</dbReference>
<feature type="compositionally biased region" description="Low complexity" evidence="3">
    <location>
        <begin position="8"/>
        <end position="19"/>
    </location>
</feature>